<dbReference type="SUPFAM" id="SSF57756">
    <property type="entry name" value="Retrovirus zinc finger-like domains"/>
    <property type="match status" value="1"/>
</dbReference>
<dbReference type="EMBL" id="MU790609">
    <property type="protein sequence ID" value="KAJ3996530.1"/>
    <property type="molecule type" value="Genomic_DNA"/>
</dbReference>
<evidence type="ECO:0000259" key="3">
    <source>
        <dbReference type="PROSITE" id="PS50158"/>
    </source>
</evidence>
<keyword evidence="2" id="KW-0862">Zinc</keyword>
<comment type="caution">
    <text evidence="4">The sequence shown here is derived from an EMBL/GenBank/DDBJ whole genome shotgun (WGS) entry which is preliminary data.</text>
</comment>
<keyword evidence="1" id="KW-0507">mRNA processing</keyword>
<dbReference type="InterPro" id="IPR001878">
    <property type="entry name" value="Znf_CCHC"/>
</dbReference>
<gene>
    <name evidence="4" type="ORF">F5050DRAFT_1571255</name>
</gene>
<evidence type="ECO:0000313" key="5">
    <source>
        <dbReference type="Proteomes" id="UP001163828"/>
    </source>
</evidence>
<keyword evidence="2" id="KW-0863">Zinc-finger</keyword>
<name>A0ABQ8QDB9_9AGAR</name>
<keyword evidence="5" id="KW-1185">Reference proteome</keyword>
<dbReference type="InterPro" id="IPR036875">
    <property type="entry name" value="Znf_CCHC_sf"/>
</dbReference>
<dbReference type="Proteomes" id="UP001163828">
    <property type="component" value="Unassembled WGS sequence"/>
</dbReference>
<evidence type="ECO:0000256" key="2">
    <source>
        <dbReference type="PROSITE-ProRule" id="PRU00047"/>
    </source>
</evidence>
<protein>
    <recommendedName>
        <fullName evidence="3">CCHC-type domain-containing protein</fullName>
    </recommendedName>
</protein>
<feature type="domain" description="CCHC-type" evidence="3">
    <location>
        <begin position="20"/>
        <end position="35"/>
    </location>
</feature>
<evidence type="ECO:0000256" key="1">
    <source>
        <dbReference type="ARBA" id="ARBA00022664"/>
    </source>
</evidence>
<keyword evidence="2" id="KW-0479">Metal-binding</keyword>
<sequence>IESLEKKLMTSANAVKYPERKCRNCQHTGHVAEECFRKGGGKEGQYSAWWKGKKDVERGATIANMATTPSKLIPAVAELTQYYGLTASFQGETGSKIYANMGASDHFFRDRNDFVTYTTMPTISKIL</sequence>
<proteinExistence type="predicted"/>
<dbReference type="PROSITE" id="PS50158">
    <property type="entry name" value="ZF_CCHC"/>
    <property type="match status" value="1"/>
</dbReference>
<accession>A0ABQ8QDB9</accession>
<feature type="non-terminal residue" evidence="4">
    <location>
        <position position="1"/>
    </location>
</feature>
<organism evidence="4 5">
    <name type="scientific">Lentinula boryana</name>
    <dbReference type="NCBI Taxonomy" id="40481"/>
    <lineage>
        <taxon>Eukaryota</taxon>
        <taxon>Fungi</taxon>
        <taxon>Dikarya</taxon>
        <taxon>Basidiomycota</taxon>
        <taxon>Agaricomycotina</taxon>
        <taxon>Agaricomycetes</taxon>
        <taxon>Agaricomycetidae</taxon>
        <taxon>Agaricales</taxon>
        <taxon>Marasmiineae</taxon>
        <taxon>Omphalotaceae</taxon>
        <taxon>Lentinula</taxon>
    </lineage>
</organism>
<reference evidence="4" key="1">
    <citation type="submission" date="2022-08" db="EMBL/GenBank/DDBJ databases">
        <authorList>
            <consortium name="DOE Joint Genome Institute"/>
            <person name="Min B."/>
            <person name="Riley R."/>
            <person name="Sierra-Patev S."/>
            <person name="Naranjo-Ortiz M."/>
            <person name="Looney B."/>
            <person name="Konkel Z."/>
            <person name="Slot J.C."/>
            <person name="Sakamoto Y."/>
            <person name="Steenwyk J.L."/>
            <person name="Rokas A."/>
            <person name="Carro J."/>
            <person name="Camarero S."/>
            <person name="Ferreira P."/>
            <person name="Molpeceres G."/>
            <person name="Ruiz-Duenas F.J."/>
            <person name="Serrano A."/>
            <person name="Henrissat B."/>
            <person name="Drula E."/>
            <person name="Hughes K.W."/>
            <person name="Mata J.L."/>
            <person name="Ishikawa N.K."/>
            <person name="Vargas-Isla R."/>
            <person name="Ushijima S."/>
            <person name="Smith C.A."/>
            <person name="Ahrendt S."/>
            <person name="Andreopoulos W."/>
            <person name="He G."/>
            <person name="Labutti K."/>
            <person name="Lipzen A."/>
            <person name="Ng V."/>
            <person name="Sandor L."/>
            <person name="Barry K."/>
            <person name="Martinez A.T."/>
            <person name="Xiao Y."/>
            <person name="Gibbons J.G."/>
            <person name="Terashima K."/>
            <person name="Hibbett D.S."/>
            <person name="Grigoriev I.V."/>
        </authorList>
    </citation>
    <scope>NUCLEOTIDE SEQUENCE</scope>
    <source>
        <strain evidence="4">TFB10827</strain>
    </source>
</reference>
<evidence type="ECO:0000313" key="4">
    <source>
        <dbReference type="EMBL" id="KAJ3996530.1"/>
    </source>
</evidence>